<dbReference type="Gene3D" id="3.40.50.11980">
    <property type="match status" value="1"/>
</dbReference>
<dbReference type="eggNOG" id="ENOG502QXH8">
    <property type="taxonomic scope" value="Eukaryota"/>
</dbReference>
<proteinExistence type="predicted"/>
<evidence type="ECO:0000313" key="2">
    <source>
        <dbReference type="Proteomes" id="UP000031512"/>
    </source>
</evidence>
<keyword evidence="2" id="KW-1185">Reference proteome</keyword>
<accession>L1LFV2</accession>
<name>L1LFV2_THEEQ</name>
<sequence length="861" mass="99339">MHYGLVVLCLICFKSLFVFHIARNVSVFHLINVLHFASFHFGYYNAKPKFANSINLTGQTLFIHTNKSLRKFIGYSQDFSIYRRCTKPLSGIALDKNDTEKTLEPFEVLRIGIKLSKLHKKCMESLYKRDPLGLFRHFSDYLESILVTCSKYTSEKIIDFELNDSQIFSSDKGTTGDDCETSWLANYVLNYLRHKIKVNESSNDPSTQDTFENVSSKSKFLASWKRAPKWSSERNLQDTISIHIQHCPYLIGDLIKYSLVSKVNLYLREMLSKTDALGIIPSLSLIHDFPRFYLTHHGYKEALNYIEKNLLSEKNVGKAYLPIIIDLEKTKDVYTLMKVYEHMTDVSTAKISWFLITRLILTIKEYTKSQLSSASPEDVSAIYSNMREQLKAVLKLYKDHKFSHFIPYGLARTICDEFNKVIPGLFHISNVYSEGNNSNDMHTTHGICDVCTSKIPLVRLTDKERLLIFDKWLGSIYSSNKLEILGLAEFYKVLYEAIEANDPYTCVLDGQNIGFSNGGTLLGLNPYLVETARLEMLSRGEKPLLVFPAFKEIYEERDDIQLSMLSFFFKNPEEFSSLRMIPQVSKNYLTFNLKWSKIFKQWHVADYVYTCSPMGYDDDYLFMAGIMTGSDEEFALIAKYLRDTLNVYSNNLNSDIILRQPEHLPNISDRHTNVTILTNDTLSNLSIPGISKDILIKWKKTCLRPYTFSSKHSNAALGNFNKDFPKSRAVISSRQHYSLEINTCPDYENWHIPLGLYQAIEGRNRLFECKLIEPDDSKIQVILKESQEDINIAKNWLKTYGYADYSDNYTTTTTTTTNVSSQTEFIFYTHEPEVAYQRFTESQKTCWLCINLEAVSQCVSN</sequence>
<dbReference type="Proteomes" id="UP000031512">
    <property type="component" value="Unassembled WGS sequence"/>
</dbReference>
<dbReference type="KEGG" id="beq:BEWA_043330"/>
<reference evidence="1 2" key="1">
    <citation type="journal article" date="2012" name="BMC Genomics">
        <title>Comparative genomic analysis and phylogenetic position of Theileria equi.</title>
        <authorList>
            <person name="Kappmeyer L.S."/>
            <person name="Thiagarajan M."/>
            <person name="Herndon D.R."/>
            <person name="Ramsay J.D."/>
            <person name="Caler E."/>
            <person name="Djikeng A."/>
            <person name="Gillespie J.J."/>
            <person name="Lau A.O."/>
            <person name="Roalson E.H."/>
            <person name="Silva J.C."/>
            <person name="Silva M.G."/>
            <person name="Suarez C.E."/>
            <person name="Ueti M.W."/>
            <person name="Nene V.M."/>
            <person name="Mealey R.H."/>
            <person name="Knowles D.P."/>
            <person name="Brayton K.A."/>
        </authorList>
    </citation>
    <scope>NUCLEOTIDE SEQUENCE [LARGE SCALE GENOMIC DNA]</scope>
    <source>
        <strain evidence="1 2">WA</strain>
    </source>
</reference>
<organism evidence="1 2">
    <name type="scientific">Theileria equi strain WA</name>
    <dbReference type="NCBI Taxonomy" id="1537102"/>
    <lineage>
        <taxon>Eukaryota</taxon>
        <taxon>Sar</taxon>
        <taxon>Alveolata</taxon>
        <taxon>Apicomplexa</taxon>
        <taxon>Aconoidasida</taxon>
        <taxon>Piroplasmida</taxon>
        <taxon>Theileriidae</taxon>
        <taxon>Theileria</taxon>
    </lineage>
</organism>
<dbReference type="GeneID" id="15807740"/>
<gene>
    <name evidence="1" type="ORF">BEWA_043330</name>
</gene>
<dbReference type="RefSeq" id="XP_004833744.1">
    <property type="nucleotide sequence ID" value="XM_004833687.1"/>
</dbReference>
<dbReference type="EMBL" id="ACOU01000002">
    <property type="protein sequence ID" value="EKX74292.1"/>
    <property type="molecule type" value="Genomic_DNA"/>
</dbReference>
<dbReference type="OrthoDB" id="46913at2759"/>
<evidence type="ECO:0000313" key="1">
    <source>
        <dbReference type="EMBL" id="EKX74292.1"/>
    </source>
</evidence>
<protein>
    <submittedName>
        <fullName evidence="1">Uncharacterized protein</fullName>
    </submittedName>
</protein>
<comment type="caution">
    <text evidence="1">The sequence shown here is derived from an EMBL/GenBank/DDBJ whole genome shotgun (WGS) entry which is preliminary data.</text>
</comment>
<dbReference type="VEuPathDB" id="PiroplasmaDB:BEWA_043330"/>
<dbReference type="AlphaFoldDB" id="L1LFV2"/>